<dbReference type="AlphaFoldDB" id="A0A7C8DD26"/>
<dbReference type="Proteomes" id="UP000589516">
    <property type="component" value="Unassembled WGS sequence"/>
</dbReference>
<protein>
    <submittedName>
        <fullName evidence="1">Uncharacterized protein</fullName>
    </submittedName>
</protein>
<sequence>MGKHLEPLPDKMHTFTGESHRIFIDGRGFDFQVLEVQSDGTMKLDLQNPDPELTRLLGEGEPRIIYVVSRKGERDLVLQGCQLVSRSISCHLKYRR</sequence>
<comment type="caution">
    <text evidence="1">The sequence shown here is derived from an EMBL/GenBank/DDBJ whole genome shotgun (WGS) entry which is preliminary data.</text>
</comment>
<accession>A0A7C8DD26</accession>
<reference evidence="2" key="1">
    <citation type="journal article" date="2019" name="bioRxiv">
        <title>Genome diversification in globally distributed novel marine Proteobacteria is linked to environmental adaptation.</title>
        <authorList>
            <person name="Zhou Z."/>
            <person name="Tran P.Q."/>
            <person name="Kieft K."/>
            <person name="Anantharaman K."/>
        </authorList>
    </citation>
    <scope>NUCLEOTIDE SEQUENCE [LARGE SCALE GENOMIC DNA]</scope>
</reference>
<evidence type="ECO:0000313" key="2">
    <source>
        <dbReference type="Proteomes" id="UP000589516"/>
    </source>
</evidence>
<gene>
    <name evidence="1" type="ORF">EYQ16_03280</name>
</gene>
<evidence type="ECO:0000313" key="1">
    <source>
        <dbReference type="EMBL" id="HIG63524.1"/>
    </source>
</evidence>
<name>A0A7C8DD26_9ARCH</name>
<dbReference type="EMBL" id="DUAV01000022">
    <property type="protein sequence ID" value="HIG63524.1"/>
    <property type="molecule type" value="Genomic_DNA"/>
</dbReference>
<organism evidence="1 2">
    <name type="scientific">Marine Group III euryarchaeote</name>
    <dbReference type="NCBI Taxonomy" id="2173149"/>
    <lineage>
        <taxon>Archaea</taxon>
        <taxon>Methanobacteriati</taxon>
        <taxon>Thermoplasmatota</taxon>
        <taxon>Thermoplasmata</taxon>
        <taxon>Candidatus Thermoprofundales</taxon>
    </lineage>
</organism>
<proteinExistence type="predicted"/>